<dbReference type="InterPro" id="IPR041049">
    <property type="entry name" value="DUF5615"/>
</dbReference>
<sequence>MSPRFLADENIDSDLVLGLRRRVDDIDILRVQDVGLRTVGDPAILQWAADEGRILISRDLKTIPGFVGDRLAAGLPMPGVILLRSRLDAEEWNNQIAYLPLR</sequence>
<dbReference type="Proteomes" id="UP000825008">
    <property type="component" value="Chromosome"/>
</dbReference>
<dbReference type="EMBL" id="CP080997">
    <property type="protein sequence ID" value="QZA06586.1"/>
    <property type="molecule type" value="Genomic_DNA"/>
</dbReference>
<gene>
    <name evidence="2" type="ORF">K3U94_16445</name>
</gene>
<dbReference type="RefSeq" id="WP_220694404.1">
    <property type="nucleotide sequence ID" value="NZ_CP080997.1"/>
</dbReference>
<protein>
    <submittedName>
        <fullName evidence="2">DUF5615 family PIN-like protein</fullName>
    </submittedName>
</protein>
<feature type="domain" description="DUF5615" evidence="1">
    <location>
        <begin position="4"/>
        <end position="96"/>
    </location>
</feature>
<organism evidence="2 3">
    <name type="scientific">Mycolicibacter heraklionensis</name>
    <dbReference type="NCBI Taxonomy" id="512402"/>
    <lineage>
        <taxon>Bacteria</taxon>
        <taxon>Bacillati</taxon>
        <taxon>Actinomycetota</taxon>
        <taxon>Actinomycetes</taxon>
        <taxon>Mycobacteriales</taxon>
        <taxon>Mycobacteriaceae</taxon>
        <taxon>Mycolicibacter</taxon>
    </lineage>
</organism>
<evidence type="ECO:0000313" key="3">
    <source>
        <dbReference type="Proteomes" id="UP000825008"/>
    </source>
</evidence>
<evidence type="ECO:0000259" key="1">
    <source>
        <dbReference type="Pfam" id="PF18480"/>
    </source>
</evidence>
<name>A0A9X7WEG8_9MYCO</name>
<reference evidence="2" key="1">
    <citation type="submission" date="2021-08" db="EMBL/GenBank/DDBJ databases">
        <title>Whole genome sequencing of non-tuberculosis mycobacteria type-strains.</title>
        <authorList>
            <person name="Igarashi Y."/>
            <person name="Osugi A."/>
            <person name="Mitarai S."/>
        </authorList>
    </citation>
    <scope>NUCLEOTIDE SEQUENCE</scope>
    <source>
        <strain evidence="2">JCM 30995</strain>
    </source>
</reference>
<dbReference type="AlphaFoldDB" id="A0A9X7WEG8"/>
<accession>A0A9X7WEG8</accession>
<proteinExistence type="predicted"/>
<evidence type="ECO:0000313" key="2">
    <source>
        <dbReference type="EMBL" id="QZA06586.1"/>
    </source>
</evidence>
<dbReference type="Pfam" id="PF18480">
    <property type="entry name" value="DUF5615"/>
    <property type="match status" value="1"/>
</dbReference>
<dbReference type="KEGG" id="mher:K3U94_16445"/>